<dbReference type="GO" id="GO:0031241">
    <property type="term" value="C:periplasmic side of cell outer membrane"/>
    <property type="evidence" value="ECO:0007669"/>
    <property type="project" value="TreeGrafter"/>
</dbReference>
<dbReference type="Pfam" id="PF13036">
    <property type="entry name" value="LpoB"/>
    <property type="match status" value="1"/>
</dbReference>
<name>A0A2V1H3N6_9GAMM</name>
<gene>
    <name evidence="2" type="ORF">DC094_01525</name>
</gene>
<dbReference type="Proteomes" id="UP000244906">
    <property type="component" value="Unassembled WGS sequence"/>
</dbReference>
<reference evidence="2 3" key="1">
    <citation type="submission" date="2018-04" db="EMBL/GenBank/DDBJ databases">
        <title>Thalassorhabdus spongiae gen. nov., sp. nov., isolated from a marine sponge in South-West Iceland.</title>
        <authorList>
            <person name="Knobloch S."/>
            <person name="Daussin A."/>
            <person name="Johannsson R."/>
            <person name="Marteinsson V.T."/>
        </authorList>
    </citation>
    <scope>NUCLEOTIDE SEQUENCE [LARGE SCALE GENOMIC DNA]</scope>
    <source>
        <strain evidence="2 3">Hp12</strain>
    </source>
</reference>
<dbReference type="PROSITE" id="PS51257">
    <property type="entry name" value="PROKAR_LIPOPROTEIN"/>
    <property type="match status" value="1"/>
</dbReference>
<proteinExistence type="predicted"/>
<dbReference type="PANTHER" id="PTHR40593:SF1">
    <property type="entry name" value="PENICILLIN-BINDING PROTEIN ACTIVATOR LPOB"/>
    <property type="match status" value="1"/>
</dbReference>
<dbReference type="Gene3D" id="3.40.50.10610">
    <property type="entry name" value="ABC-type transport auxiliary lipoprotein component"/>
    <property type="match status" value="1"/>
</dbReference>
<accession>A0A2V1H3N6</accession>
<organism evidence="2 3">
    <name type="scientific">Pelagibaculum spongiae</name>
    <dbReference type="NCBI Taxonomy" id="2080658"/>
    <lineage>
        <taxon>Bacteria</taxon>
        <taxon>Pseudomonadati</taxon>
        <taxon>Pseudomonadota</taxon>
        <taxon>Gammaproteobacteria</taxon>
        <taxon>Oceanospirillales</taxon>
        <taxon>Pelagibaculum</taxon>
    </lineage>
</organism>
<protein>
    <recommendedName>
        <fullName evidence="1">Penicillin-binding protein activator LpoB</fullName>
    </recommendedName>
</protein>
<dbReference type="GO" id="GO:0009252">
    <property type="term" value="P:peptidoglycan biosynthetic process"/>
    <property type="evidence" value="ECO:0007669"/>
    <property type="project" value="TreeGrafter"/>
</dbReference>
<evidence type="ECO:0000256" key="1">
    <source>
        <dbReference type="NCBIfam" id="TIGR02722"/>
    </source>
</evidence>
<keyword evidence="3" id="KW-1185">Reference proteome</keyword>
<dbReference type="OrthoDB" id="9803653at2"/>
<comment type="caution">
    <text evidence="2">The sequence shown here is derived from an EMBL/GenBank/DDBJ whole genome shotgun (WGS) entry which is preliminary data.</text>
</comment>
<dbReference type="InterPro" id="IPR014094">
    <property type="entry name" value="LpoB"/>
</dbReference>
<sequence length="199" mass="22387">MALRFLKITLVVPLIVVAAGCSTKIVYQDPQSVETVNENFGSTDLQQIATAMVDDMLSFGPLVKITANSRPVMFVDQIKNKTSEHIDTESITDTIQSRLLRSGSYRFIDTTALKQVKDQLSYQQDTGLVNQATAVKVGRQIGAQYMLYGNLSSIVKRQSDKRSVYYKFTLKLLDLESGLIEWTDEKEIRKLREKSLLGL</sequence>
<evidence type="ECO:0000313" key="2">
    <source>
        <dbReference type="EMBL" id="PVZ72580.1"/>
    </source>
</evidence>
<evidence type="ECO:0000313" key="3">
    <source>
        <dbReference type="Proteomes" id="UP000244906"/>
    </source>
</evidence>
<dbReference type="AlphaFoldDB" id="A0A2V1H3N6"/>
<dbReference type="PANTHER" id="PTHR40593">
    <property type="entry name" value="PENICILLIN-BINDING PROTEIN ACTIVATOR LPOB"/>
    <property type="match status" value="1"/>
</dbReference>
<dbReference type="GO" id="GO:0030234">
    <property type="term" value="F:enzyme regulator activity"/>
    <property type="evidence" value="ECO:0007669"/>
    <property type="project" value="TreeGrafter"/>
</dbReference>
<dbReference type="EMBL" id="QDDL01000001">
    <property type="protein sequence ID" value="PVZ72580.1"/>
    <property type="molecule type" value="Genomic_DNA"/>
</dbReference>
<dbReference type="NCBIfam" id="TIGR02722">
    <property type="entry name" value="lp"/>
    <property type="match status" value="1"/>
</dbReference>